<evidence type="ECO:0000313" key="6">
    <source>
        <dbReference type="Proteomes" id="UP000001307"/>
    </source>
</evidence>
<dbReference type="EMBL" id="FN654278">
    <property type="protein sequence ID" value="CBY30592.1"/>
    <property type="molecule type" value="Genomic_DNA"/>
</dbReference>
<feature type="domain" description="SUEL-type lectin" evidence="2">
    <location>
        <begin position="149"/>
        <end position="235"/>
    </location>
</feature>
<protein>
    <submittedName>
        <fullName evidence="5">Oikosin 36a</fullName>
    </submittedName>
</protein>
<organism evidence="3 6">
    <name type="scientific">Oikopleura dioica</name>
    <name type="common">Tunicate</name>
    <dbReference type="NCBI Taxonomy" id="34765"/>
    <lineage>
        <taxon>Eukaryota</taxon>
        <taxon>Metazoa</taxon>
        <taxon>Chordata</taxon>
        <taxon>Tunicata</taxon>
        <taxon>Appendicularia</taxon>
        <taxon>Copelata</taxon>
        <taxon>Oikopleuridae</taxon>
        <taxon>Oikopleura</taxon>
    </lineage>
</organism>
<dbReference type="GO" id="GO:0030246">
    <property type="term" value="F:carbohydrate binding"/>
    <property type="evidence" value="ECO:0007669"/>
    <property type="project" value="InterPro"/>
</dbReference>
<feature type="signal peptide" evidence="1">
    <location>
        <begin position="1"/>
        <end position="15"/>
    </location>
</feature>
<dbReference type="Proteomes" id="UP000001307">
    <property type="component" value="Unassembled WGS sequence"/>
</dbReference>
<sequence length="297" mass="32604">MKLFTSALLAACANAETERFMTQAFTNCEHSHLATANTDVGGATCPKNKVIRVMAATYGRNDDNTCNGGNTYASWPECALDVSDHAAADCDGKRSCDYNANNSEIVDPCFGITKFTKVLYKCENAADVDDQVKNSVSCEWASQGNHNRQISCDAGKVIEIQNSWYGRQDADTCNGRELTNYSHSVPEGGCQRDSTSYLADRCDGKRACSIKMTNADIGDPCYGVTKYSNVDFKCINECNVLDAQPVFQEGSEVECKTRKNGNKKCIATCPDAKRATRKNVWTCDRSDPQWVEAKQCV</sequence>
<evidence type="ECO:0000313" key="3">
    <source>
        <dbReference type="EMBL" id="CBY09547.1"/>
    </source>
</evidence>
<dbReference type="PROSITE" id="PS50228">
    <property type="entry name" value="SUEL_LECTIN"/>
    <property type="match status" value="2"/>
</dbReference>
<dbReference type="EMBL" id="FN653041">
    <property type="protein sequence ID" value="CBY09547.1"/>
    <property type="molecule type" value="Genomic_DNA"/>
</dbReference>
<dbReference type="Pfam" id="PF02140">
    <property type="entry name" value="SUEL_Lectin"/>
    <property type="match status" value="2"/>
</dbReference>
<reference evidence="3 6" key="1">
    <citation type="journal article" date="2010" name="Science">
        <title>Plasticity of animal genome architecture unmasked by rapid evolution of a pelagic tunicate.</title>
        <authorList>
            <person name="Denoeud F."/>
            <person name="Henriet S."/>
            <person name="Mungpakdee S."/>
            <person name="Aury J.M."/>
            <person name="Da Silva C."/>
            <person name="Brinkmann H."/>
            <person name="Mikhaleva J."/>
            <person name="Olsen L.C."/>
            <person name="Jubin C."/>
            <person name="Canestro C."/>
            <person name="Bouquet J.M."/>
            <person name="Danks G."/>
            <person name="Poulain J."/>
            <person name="Campsteijn C."/>
            <person name="Adamski M."/>
            <person name="Cross I."/>
            <person name="Yadetie F."/>
            <person name="Muffato M."/>
            <person name="Louis A."/>
            <person name="Butcher S."/>
            <person name="Tsagkogeorga G."/>
            <person name="Konrad A."/>
            <person name="Singh S."/>
            <person name="Jensen M.F."/>
            <person name="Cong E.H."/>
            <person name="Eikeseth-Otteraa H."/>
            <person name="Noel B."/>
            <person name="Anthouard V."/>
            <person name="Porcel B.M."/>
            <person name="Kachouri-Lafond R."/>
            <person name="Nishino A."/>
            <person name="Ugolini M."/>
            <person name="Chourrout P."/>
            <person name="Nishida H."/>
            <person name="Aasland R."/>
            <person name="Huzurbazar S."/>
            <person name="Westhof E."/>
            <person name="Delsuc F."/>
            <person name="Lehrach H."/>
            <person name="Reinhardt R."/>
            <person name="Weissenbach J."/>
            <person name="Roy S.W."/>
            <person name="Artiguenave F."/>
            <person name="Postlethwait J.H."/>
            <person name="Manak J.R."/>
            <person name="Thompson E.M."/>
            <person name="Jaillon O."/>
            <person name="Du Pasquier L."/>
            <person name="Boudinot P."/>
            <person name="Liberles D.A."/>
            <person name="Volff J.N."/>
            <person name="Philippe H."/>
            <person name="Lenhard B."/>
            <person name="Roest Crollius H."/>
            <person name="Wincker P."/>
            <person name="Chourrout D."/>
        </authorList>
    </citation>
    <scope>NUCLEOTIDE SEQUENCE [LARGE SCALE GENOMIC DNA]</scope>
</reference>
<accession>E4XEE4</accession>
<reference evidence="5" key="2">
    <citation type="submission" date="2012-03" db="EMBL/GenBank/DDBJ databases">
        <title>The evolving proteome of a complex extracellular matrix, the Oikopleura house.</title>
        <authorList>
            <person name="Hosp J."/>
            <person name="Sagane Y."/>
            <person name="Danks G."/>
            <person name="Thompson E.M."/>
        </authorList>
    </citation>
    <scope>NUCLEOTIDE SEQUENCE</scope>
</reference>
<feature type="chain" id="PRO_5011938289" evidence="1">
    <location>
        <begin position="16"/>
        <end position="297"/>
    </location>
</feature>
<evidence type="ECO:0000313" key="5">
    <source>
        <dbReference type="EMBL" id="CCG47884.1"/>
    </source>
</evidence>
<evidence type="ECO:0000313" key="4">
    <source>
        <dbReference type="EMBL" id="CBY30592.1"/>
    </source>
</evidence>
<dbReference type="OrthoDB" id="1100386at2759"/>
<evidence type="ECO:0000256" key="1">
    <source>
        <dbReference type="SAM" id="SignalP"/>
    </source>
</evidence>
<dbReference type="AlphaFoldDB" id="E4XEE4"/>
<keyword evidence="1" id="KW-0732">Signal</keyword>
<proteinExistence type="predicted"/>
<keyword evidence="6" id="KW-1185">Reference proteome</keyword>
<dbReference type="InterPro" id="IPR043159">
    <property type="entry name" value="Lectin_gal-bd_sf"/>
</dbReference>
<dbReference type="CDD" id="cd22823">
    <property type="entry name" value="Gal_Rha_Lectin"/>
    <property type="match status" value="1"/>
</dbReference>
<dbReference type="Proteomes" id="UP000011014">
    <property type="component" value="Unassembled WGS sequence"/>
</dbReference>
<gene>
    <name evidence="5" type="primary">oik36a</name>
    <name evidence="3" type="ORF">GSOID_T00008550001</name>
    <name evidence="4" type="ORF">GSOID_T00018468001</name>
</gene>
<dbReference type="PANTHER" id="PTHR46780">
    <property type="entry name" value="PROTEIN EVA-1"/>
    <property type="match status" value="1"/>
</dbReference>
<name>E4XEE4_OIKDI</name>
<dbReference type="Gene3D" id="2.60.120.740">
    <property type="match status" value="2"/>
</dbReference>
<feature type="domain" description="SUEL-type lectin" evidence="2">
    <location>
        <begin position="44"/>
        <end position="123"/>
    </location>
</feature>
<evidence type="ECO:0000259" key="2">
    <source>
        <dbReference type="PROSITE" id="PS50228"/>
    </source>
</evidence>
<dbReference type="EMBL" id="HE774641">
    <property type="protein sequence ID" value="CCG47884.1"/>
    <property type="molecule type" value="Genomic_DNA"/>
</dbReference>
<dbReference type="InterPro" id="IPR000922">
    <property type="entry name" value="Lectin_gal-bd_dom"/>
</dbReference>